<dbReference type="Proteomes" id="UP000334019">
    <property type="component" value="Chromosome"/>
</dbReference>
<feature type="transmembrane region" description="Helical" evidence="1">
    <location>
        <begin position="138"/>
        <end position="157"/>
    </location>
</feature>
<name>A0A5Q2RSH7_9ACTN</name>
<feature type="transmembrane region" description="Helical" evidence="1">
    <location>
        <begin position="106"/>
        <end position="126"/>
    </location>
</feature>
<reference evidence="2 3" key="1">
    <citation type="submission" date="2019-11" db="EMBL/GenBank/DDBJ databases">
        <authorList>
            <person name="He Y."/>
        </authorList>
    </citation>
    <scope>NUCLEOTIDE SEQUENCE [LARGE SCALE GENOMIC DNA]</scope>
    <source>
        <strain evidence="2 3">SCSIO 58843</strain>
    </source>
</reference>
<protein>
    <recommendedName>
        <fullName evidence="4">VanZ-like domain-containing protein</fullName>
    </recommendedName>
</protein>
<proteinExistence type="predicted"/>
<keyword evidence="1" id="KW-1133">Transmembrane helix</keyword>
<dbReference type="RefSeq" id="WP_153760962.1">
    <property type="nucleotide sequence ID" value="NZ_CP045851.1"/>
</dbReference>
<evidence type="ECO:0000313" key="3">
    <source>
        <dbReference type="Proteomes" id="UP000334019"/>
    </source>
</evidence>
<dbReference type="KEGG" id="atq:GH723_18130"/>
<dbReference type="EMBL" id="CP045851">
    <property type="protein sequence ID" value="QGG96860.1"/>
    <property type="molecule type" value="Genomic_DNA"/>
</dbReference>
<sequence length="172" mass="18495">MTTAGGDARTGTPFGPGGRPTAGLRPWLAGVVVLGAVLAVPIMLLDRAPDVFDRITDEIEERWFPDVWWHDIKPLVPEADVVMHVVLFGGLALLAALLAWSWPVLLAGQAAVFGGAFALELLQPLVTSSRDIEVHDMVSNVSGQALGLLVGLALIGLERWWSRRRSGERASL</sequence>
<keyword evidence="3" id="KW-1185">Reference proteome</keyword>
<evidence type="ECO:0000313" key="2">
    <source>
        <dbReference type="EMBL" id="QGG96860.1"/>
    </source>
</evidence>
<keyword evidence="1" id="KW-0472">Membrane</keyword>
<dbReference type="AlphaFoldDB" id="A0A5Q2RSH7"/>
<feature type="transmembrane region" description="Helical" evidence="1">
    <location>
        <begin position="81"/>
        <end position="100"/>
    </location>
</feature>
<evidence type="ECO:0008006" key="4">
    <source>
        <dbReference type="Google" id="ProtNLM"/>
    </source>
</evidence>
<evidence type="ECO:0000256" key="1">
    <source>
        <dbReference type="SAM" id="Phobius"/>
    </source>
</evidence>
<gene>
    <name evidence="2" type="ORF">GH723_18130</name>
</gene>
<accession>A0A5Q2RSH7</accession>
<organism evidence="2 3">
    <name type="scientific">Actinomarinicola tropica</name>
    <dbReference type="NCBI Taxonomy" id="2789776"/>
    <lineage>
        <taxon>Bacteria</taxon>
        <taxon>Bacillati</taxon>
        <taxon>Actinomycetota</taxon>
        <taxon>Acidimicrobiia</taxon>
        <taxon>Acidimicrobiales</taxon>
        <taxon>Iamiaceae</taxon>
        <taxon>Actinomarinicola</taxon>
    </lineage>
</organism>
<feature type="transmembrane region" description="Helical" evidence="1">
    <location>
        <begin position="27"/>
        <end position="45"/>
    </location>
</feature>
<keyword evidence="1" id="KW-0812">Transmembrane</keyword>